<protein>
    <submittedName>
        <fullName evidence="2">Lactate utilization protein B/C</fullName>
    </submittedName>
</protein>
<organism evidence="2 3">
    <name type="scientific">Desulfotomaculum copahuensis</name>
    <dbReference type="NCBI Taxonomy" id="1838280"/>
    <lineage>
        <taxon>Bacteria</taxon>
        <taxon>Bacillati</taxon>
        <taxon>Bacillota</taxon>
        <taxon>Clostridia</taxon>
        <taxon>Eubacteriales</taxon>
        <taxon>Desulfotomaculaceae</taxon>
        <taxon>Desulfotomaculum</taxon>
    </lineage>
</organism>
<dbReference type="PANTHER" id="PTHR43682:SF1">
    <property type="entry name" value="LACTATE UTILIZATION PROTEIN C"/>
    <property type="match status" value="1"/>
</dbReference>
<dbReference type="PANTHER" id="PTHR43682">
    <property type="entry name" value="LACTATE UTILIZATION PROTEIN C"/>
    <property type="match status" value="1"/>
</dbReference>
<evidence type="ECO:0000313" key="2">
    <source>
        <dbReference type="EMBL" id="OAT81657.1"/>
    </source>
</evidence>
<dbReference type="OrthoDB" id="9794157at2"/>
<feature type="domain" description="LUD" evidence="1">
    <location>
        <begin position="6"/>
        <end position="177"/>
    </location>
</feature>
<keyword evidence="3" id="KW-1185">Reference proteome</keyword>
<dbReference type="InterPro" id="IPR037171">
    <property type="entry name" value="NagB/RpiA_transferase-like"/>
</dbReference>
<dbReference type="Proteomes" id="UP000078532">
    <property type="component" value="Unassembled WGS sequence"/>
</dbReference>
<dbReference type="SUPFAM" id="SSF100950">
    <property type="entry name" value="NagB/RpiA/CoA transferase-like"/>
    <property type="match status" value="1"/>
</dbReference>
<reference evidence="2 3" key="1">
    <citation type="submission" date="2016-04" db="EMBL/GenBank/DDBJ databases">
        <authorList>
            <person name="Evans L.H."/>
            <person name="Alamgir A."/>
            <person name="Owens N."/>
            <person name="Weber N.D."/>
            <person name="Virtaneva K."/>
            <person name="Barbian K."/>
            <person name="Babar A."/>
            <person name="Rosenke K."/>
        </authorList>
    </citation>
    <scope>NUCLEOTIDE SEQUENCE [LARGE SCALE GENOMIC DNA]</scope>
    <source>
        <strain evidence="2 3">LMa1</strain>
    </source>
</reference>
<comment type="caution">
    <text evidence="2">The sequence shown here is derived from an EMBL/GenBank/DDBJ whole genome shotgun (WGS) entry which is preliminary data.</text>
</comment>
<dbReference type="EMBL" id="LYVF01000163">
    <property type="protein sequence ID" value="OAT81657.1"/>
    <property type="molecule type" value="Genomic_DNA"/>
</dbReference>
<evidence type="ECO:0000259" key="1">
    <source>
        <dbReference type="Pfam" id="PF02589"/>
    </source>
</evidence>
<name>A0A1B7LEG4_9FIRM</name>
<sequence>MAAMYESFVTKARALGTEVYRVDDPAAAKQLIEKLIREAGAKKVALVPAPLLDALDMEKVVSAARAELLTAGSVRKRADEADLGITTFDLAIAETGTLVQDATALDRRLVSMLPPVHLAVMPLDGLTATFRQAIANLAAGEIPGYLAFVSGPSRTADIERVLTIGVHGPGRLIVVFIDEQEGRGSR</sequence>
<dbReference type="InterPro" id="IPR024185">
    <property type="entry name" value="FTHF_cligase-like_sf"/>
</dbReference>
<gene>
    <name evidence="2" type="ORF">A6M21_10600</name>
</gene>
<accession>A0A1B7LEG4</accession>
<proteinExistence type="predicted"/>
<dbReference type="Gene3D" id="3.40.50.10420">
    <property type="entry name" value="NagB/RpiA/CoA transferase-like"/>
    <property type="match status" value="1"/>
</dbReference>
<evidence type="ECO:0000313" key="3">
    <source>
        <dbReference type="Proteomes" id="UP000078532"/>
    </source>
</evidence>
<dbReference type="STRING" id="1838280.A6M21_10600"/>
<dbReference type="AlphaFoldDB" id="A0A1B7LEG4"/>
<dbReference type="Pfam" id="PF02589">
    <property type="entry name" value="LUD_dom"/>
    <property type="match status" value="1"/>
</dbReference>
<dbReference type="InterPro" id="IPR003741">
    <property type="entry name" value="LUD_dom"/>
</dbReference>